<sequence length="94" mass="11263">MNDTIHVKVQVIKFLAVRVWLRGVDRNLDTVDLRRLVFYYHGREFGVFVGEPPATWKWGWERNFSMRAEILWSRLYGRMVGRSVPEQSWNPHDS</sequence>
<dbReference type="EMBL" id="RBNJ01025872">
    <property type="protein sequence ID" value="RUS15234.1"/>
    <property type="molecule type" value="Genomic_DNA"/>
</dbReference>
<organism evidence="1 2">
    <name type="scientific">Jimgerdemannia flammicorona</name>
    <dbReference type="NCBI Taxonomy" id="994334"/>
    <lineage>
        <taxon>Eukaryota</taxon>
        <taxon>Fungi</taxon>
        <taxon>Fungi incertae sedis</taxon>
        <taxon>Mucoromycota</taxon>
        <taxon>Mucoromycotina</taxon>
        <taxon>Endogonomycetes</taxon>
        <taxon>Endogonales</taxon>
        <taxon>Endogonaceae</taxon>
        <taxon>Jimgerdemannia</taxon>
    </lineage>
</organism>
<evidence type="ECO:0000313" key="2">
    <source>
        <dbReference type="Proteomes" id="UP000274822"/>
    </source>
</evidence>
<dbReference type="AlphaFoldDB" id="A0A433PCH5"/>
<comment type="caution">
    <text evidence="1">The sequence shown here is derived from an EMBL/GenBank/DDBJ whole genome shotgun (WGS) entry which is preliminary data.</text>
</comment>
<gene>
    <name evidence="1" type="ORF">BC938DRAFT_477044</name>
</gene>
<proteinExistence type="predicted"/>
<accession>A0A433PCH5</accession>
<protein>
    <submittedName>
        <fullName evidence="1">Uncharacterized protein</fullName>
    </submittedName>
</protein>
<keyword evidence="2" id="KW-1185">Reference proteome</keyword>
<reference evidence="1 2" key="1">
    <citation type="journal article" date="2018" name="New Phytol.">
        <title>Phylogenomics of Endogonaceae and evolution of mycorrhizas within Mucoromycota.</title>
        <authorList>
            <person name="Chang Y."/>
            <person name="Desiro A."/>
            <person name="Na H."/>
            <person name="Sandor L."/>
            <person name="Lipzen A."/>
            <person name="Clum A."/>
            <person name="Barry K."/>
            <person name="Grigoriev I.V."/>
            <person name="Martin F.M."/>
            <person name="Stajich J.E."/>
            <person name="Smith M.E."/>
            <person name="Bonito G."/>
            <person name="Spatafora J.W."/>
        </authorList>
    </citation>
    <scope>NUCLEOTIDE SEQUENCE [LARGE SCALE GENOMIC DNA]</scope>
    <source>
        <strain evidence="1 2">AD002</strain>
    </source>
</reference>
<name>A0A433PCH5_9FUNG</name>
<dbReference type="Proteomes" id="UP000274822">
    <property type="component" value="Unassembled WGS sequence"/>
</dbReference>
<evidence type="ECO:0000313" key="1">
    <source>
        <dbReference type="EMBL" id="RUS15234.1"/>
    </source>
</evidence>